<evidence type="ECO:0000259" key="9">
    <source>
        <dbReference type="SMART" id="SM00977"/>
    </source>
</evidence>
<comment type="subcellular location">
    <subcellularLocation>
        <location evidence="1 8">Cytoplasm</location>
    </subcellularLocation>
</comment>
<organism evidence="10 11">
    <name type="scientific">Algoriphagus boseongensis</name>
    <dbReference type="NCBI Taxonomy" id="1442587"/>
    <lineage>
        <taxon>Bacteria</taxon>
        <taxon>Pseudomonadati</taxon>
        <taxon>Bacteroidota</taxon>
        <taxon>Cytophagia</taxon>
        <taxon>Cytophagales</taxon>
        <taxon>Cyclobacteriaceae</taxon>
        <taxon>Algoriphagus</taxon>
    </lineage>
</organism>
<dbReference type="HAMAP" id="MF_01161">
    <property type="entry name" value="tRNA_Ile_lys_synt"/>
    <property type="match status" value="1"/>
</dbReference>
<comment type="caution">
    <text evidence="10">The sequence shown here is derived from an EMBL/GenBank/DDBJ whole genome shotgun (WGS) entry which is preliminary data.</text>
</comment>
<dbReference type="SUPFAM" id="SSF56037">
    <property type="entry name" value="PheT/TilS domain"/>
    <property type="match status" value="1"/>
</dbReference>
<dbReference type="Pfam" id="PF11734">
    <property type="entry name" value="TilS_C"/>
    <property type="match status" value="1"/>
</dbReference>
<keyword evidence="4 8" id="KW-0819">tRNA processing</keyword>
<dbReference type="EMBL" id="SNYF01000009">
    <property type="protein sequence ID" value="TDQ14766.1"/>
    <property type="molecule type" value="Genomic_DNA"/>
</dbReference>
<feature type="binding site" evidence="8">
    <location>
        <begin position="26"/>
        <end position="31"/>
    </location>
    <ligand>
        <name>ATP</name>
        <dbReference type="ChEBI" id="CHEBI:30616"/>
    </ligand>
</feature>
<feature type="domain" description="Lysidine-tRNA(Ile) synthetase C-terminal" evidence="9">
    <location>
        <begin position="364"/>
        <end position="436"/>
    </location>
</feature>
<dbReference type="GO" id="GO:0005524">
    <property type="term" value="F:ATP binding"/>
    <property type="evidence" value="ECO:0007669"/>
    <property type="project" value="UniProtKB-UniRule"/>
</dbReference>
<dbReference type="NCBIfam" id="TIGR02433">
    <property type="entry name" value="lysidine_TilS_C"/>
    <property type="match status" value="1"/>
</dbReference>
<keyword evidence="2 8" id="KW-0963">Cytoplasm</keyword>
<evidence type="ECO:0000256" key="1">
    <source>
        <dbReference type="ARBA" id="ARBA00004496"/>
    </source>
</evidence>
<dbReference type="GO" id="GO:0005737">
    <property type="term" value="C:cytoplasm"/>
    <property type="evidence" value="ECO:0007669"/>
    <property type="project" value="UniProtKB-SubCell"/>
</dbReference>
<dbReference type="NCBIfam" id="TIGR02432">
    <property type="entry name" value="lysidine_TilS_N"/>
    <property type="match status" value="1"/>
</dbReference>
<dbReference type="EC" id="6.3.4.19" evidence="8"/>
<evidence type="ECO:0000256" key="4">
    <source>
        <dbReference type="ARBA" id="ARBA00022694"/>
    </source>
</evidence>
<comment type="similarity">
    <text evidence="8">Belongs to the tRNA(Ile)-lysidine synthase family.</text>
</comment>
<dbReference type="Gene3D" id="3.40.50.620">
    <property type="entry name" value="HUPs"/>
    <property type="match status" value="1"/>
</dbReference>
<proteinExistence type="inferred from homology"/>
<dbReference type="InterPro" id="IPR012795">
    <property type="entry name" value="tRNA_Ile_lys_synt_N"/>
</dbReference>
<dbReference type="CDD" id="cd01992">
    <property type="entry name" value="TilS_N"/>
    <property type="match status" value="1"/>
</dbReference>
<dbReference type="PANTHER" id="PTHR43033:SF1">
    <property type="entry name" value="TRNA(ILE)-LYSIDINE SYNTHASE-RELATED"/>
    <property type="match status" value="1"/>
</dbReference>
<dbReference type="InterPro" id="IPR012796">
    <property type="entry name" value="Lysidine-tRNA-synth_C"/>
</dbReference>
<evidence type="ECO:0000256" key="7">
    <source>
        <dbReference type="ARBA" id="ARBA00048539"/>
    </source>
</evidence>
<evidence type="ECO:0000313" key="10">
    <source>
        <dbReference type="EMBL" id="TDQ14766.1"/>
    </source>
</evidence>
<name>A0A4R6T2L0_9BACT</name>
<comment type="function">
    <text evidence="8">Ligates lysine onto the cytidine present at position 34 of the AUA codon-specific tRNA(Ile) that contains the anticodon CAU, in an ATP-dependent manner. Cytidine is converted to lysidine, thus changing the amino acid specificity of the tRNA from methionine to isoleucine.</text>
</comment>
<dbReference type="InterPro" id="IPR012094">
    <property type="entry name" value="tRNA_Ile_lys_synt"/>
</dbReference>
<dbReference type="SMART" id="SM00977">
    <property type="entry name" value="TilS_C"/>
    <property type="match status" value="1"/>
</dbReference>
<evidence type="ECO:0000256" key="8">
    <source>
        <dbReference type="HAMAP-Rule" id="MF_01161"/>
    </source>
</evidence>
<evidence type="ECO:0000256" key="3">
    <source>
        <dbReference type="ARBA" id="ARBA00022598"/>
    </source>
</evidence>
<keyword evidence="6 8" id="KW-0067">ATP-binding</keyword>
<comment type="catalytic activity">
    <reaction evidence="7 8">
        <text>cytidine(34) in tRNA(Ile2) + L-lysine + ATP = lysidine(34) in tRNA(Ile2) + AMP + diphosphate + H(+)</text>
        <dbReference type="Rhea" id="RHEA:43744"/>
        <dbReference type="Rhea" id="RHEA-COMP:10625"/>
        <dbReference type="Rhea" id="RHEA-COMP:10670"/>
        <dbReference type="ChEBI" id="CHEBI:15378"/>
        <dbReference type="ChEBI" id="CHEBI:30616"/>
        <dbReference type="ChEBI" id="CHEBI:32551"/>
        <dbReference type="ChEBI" id="CHEBI:33019"/>
        <dbReference type="ChEBI" id="CHEBI:82748"/>
        <dbReference type="ChEBI" id="CHEBI:83665"/>
        <dbReference type="ChEBI" id="CHEBI:456215"/>
        <dbReference type="EC" id="6.3.4.19"/>
    </reaction>
</comment>
<dbReference type="AlphaFoldDB" id="A0A4R6T2L0"/>
<gene>
    <name evidence="8" type="primary">tilS</name>
    <name evidence="10" type="ORF">DFQ04_3360</name>
</gene>
<protein>
    <recommendedName>
        <fullName evidence="8">tRNA(Ile)-lysidine synthase</fullName>
        <ecNumber evidence="8">6.3.4.19</ecNumber>
    </recommendedName>
    <alternativeName>
        <fullName evidence="8">tRNA(Ile)-2-lysyl-cytidine synthase</fullName>
    </alternativeName>
    <alternativeName>
        <fullName evidence="8">tRNA(Ile)-lysidine synthetase</fullName>
    </alternativeName>
</protein>
<sequence>MFHRFLTHIQHLLDTSSESQYLLAFSGGMDSVCLAHLLKRSETPFQLAHVNFGLRGEESDGDEEFAKNWASENEIPIHIQRASAAALAEEKGISIQMAAREIRYDFFEMVRKKENLQGIFLAHHEDDQIETILLNLLRGTGIEGIYGMAERKGWLIRPLLPFSRSEIETYVKENSLEWREDSSNKKADYKRNKLRLQGIPTLLDLEQDGRKNLLTSFSRLKDTGKAFLGLFEDWKRTHVQIEKTHQFLPYSSIQNQPGAASLIYFWLRTYGFNSDQAQQINDSVEKGLPGKIFKRVSHQVNLDREGIFLADRKQEFFPISINAEDKNFKLPEGNYSIEILSQENPLDKNPENAQLDADLLEFPLEIRTWEEGDRFNPLGMDSSKKVSDFLIDSKVPMIQKEGVKVMVSGGKIAWVIGYRIADWAKRTPSSRKILYFKKS</sequence>
<dbReference type="InterPro" id="IPR014729">
    <property type="entry name" value="Rossmann-like_a/b/a_fold"/>
</dbReference>
<evidence type="ECO:0000256" key="5">
    <source>
        <dbReference type="ARBA" id="ARBA00022741"/>
    </source>
</evidence>
<dbReference type="Pfam" id="PF01171">
    <property type="entry name" value="ATP_bind_3"/>
    <property type="match status" value="1"/>
</dbReference>
<evidence type="ECO:0000256" key="2">
    <source>
        <dbReference type="ARBA" id="ARBA00022490"/>
    </source>
</evidence>
<dbReference type="GO" id="GO:0006400">
    <property type="term" value="P:tRNA modification"/>
    <property type="evidence" value="ECO:0007669"/>
    <property type="project" value="UniProtKB-UniRule"/>
</dbReference>
<comment type="domain">
    <text evidence="8">The N-terminal region contains the highly conserved SGGXDS motif, predicted to be a P-loop motif involved in ATP binding.</text>
</comment>
<keyword evidence="3 8" id="KW-0436">Ligase</keyword>
<dbReference type="SUPFAM" id="SSF52402">
    <property type="entry name" value="Adenine nucleotide alpha hydrolases-like"/>
    <property type="match status" value="1"/>
</dbReference>
<reference evidence="10 11" key="1">
    <citation type="submission" date="2019-03" db="EMBL/GenBank/DDBJ databases">
        <title>Genomic Encyclopedia of Type Strains, Phase III (KMG-III): the genomes of soil and plant-associated and newly described type strains.</title>
        <authorList>
            <person name="Whitman W."/>
        </authorList>
    </citation>
    <scope>NUCLEOTIDE SEQUENCE [LARGE SCALE GENOMIC DNA]</scope>
    <source>
        <strain evidence="10 11">CECT 8446</strain>
    </source>
</reference>
<dbReference type="PANTHER" id="PTHR43033">
    <property type="entry name" value="TRNA(ILE)-LYSIDINE SYNTHASE-RELATED"/>
    <property type="match status" value="1"/>
</dbReference>
<keyword evidence="11" id="KW-1185">Reference proteome</keyword>
<dbReference type="OrthoDB" id="9807403at2"/>
<evidence type="ECO:0000256" key="6">
    <source>
        <dbReference type="ARBA" id="ARBA00022840"/>
    </source>
</evidence>
<accession>A0A4R6T2L0</accession>
<evidence type="ECO:0000313" key="11">
    <source>
        <dbReference type="Proteomes" id="UP000294535"/>
    </source>
</evidence>
<dbReference type="GO" id="GO:0032267">
    <property type="term" value="F:tRNA(Ile)-lysidine synthase activity"/>
    <property type="evidence" value="ECO:0007669"/>
    <property type="project" value="UniProtKB-EC"/>
</dbReference>
<keyword evidence="5 8" id="KW-0547">Nucleotide-binding</keyword>
<dbReference type="RefSeq" id="WP_133557898.1">
    <property type="nucleotide sequence ID" value="NZ_SNYF01000009.1"/>
</dbReference>
<dbReference type="Proteomes" id="UP000294535">
    <property type="component" value="Unassembled WGS sequence"/>
</dbReference>
<dbReference type="InterPro" id="IPR011063">
    <property type="entry name" value="TilS/TtcA_N"/>
</dbReference>